<dbReference type="GO" id="GO:0015833">
    <property type="term" value="P:peptide transport"/>
    <property type="evidence" value="ECO:0007669"/>
    <property type="project" value="TreeGrafter"/>
</dbReference>
<dbReference type="Proteomes" id="UP000094936">
    <property type="component" value="Unassembled WGS sequence"/>
</dbReference>
<dbReference type="InterPro" id="IPR030678">
    <property type="entry name" value="Peptide/Ni-bd"/>
</dbReference>
<dbReference type="PIRSF" id="PIRSF002741">
    <property type="entry name" value="MppA"/>
    <property type="match status" value="1"/>
</dbReference>
<dbReference type="AlphaFoldDB" id="A0A1C3EPD6"/>
<dbReference type="InterPro" id="IPR000914">
    <property type="entry name" value="SBP_5_dom"/>
</dbReference>
<evidence type="ECO:0000256" key="2">
    <source>
        <dbReference type="ARBA" id="ARBA00022448"/>
    </source>
</evidence>
<dbReference type="Gene3D" id="3.10.105.10">
    <property type="entry name" value="Dipeptide-binding Protein, Domain 3"/>
    <property type="match status" value="1"/>
</dbReference>
<keyword evidence="3" id="KW-0732">Signal</keyword>
<comment type="similarity">
    <text evidence="1">Belongs to the bacterial solute-binding protein 5 family.</text>
</comment>
<evidence type="ECO:0000313" key="5">
    <source>
        <dbReference type="EMBL" id="ODA35106.1"/>
    </source>
</evidence>
<keyword evidence="2" id="KW-0813">Transport</keyword>
<dbReference type="PANTHER" id="PTHR30290">
    <property type="entry name" value="PERIPLASMIC BINDING COMPONENT OF ABC TRANSPORTER"/>
    <property type="match status" value="1"/>
</dbReference>
<keyword evidence="6" id="KW-1185">Reference proteome</keyword>
<accession>A0A1C3EPD6</accession>
<organism evidence="5 6">
    <name type="scientific">Veronia pacifica</name>
    <dbReference type="NCBI Taxonomy" id="1080227"/>
    <lineage>
        <taxon>Bacteria</taxon>
        <taxon>Pseudomonadati</taxon>
        <taxon>Pseudomonadota</taxon>
        <taxon>Gammaproteobacteria</taxon>
        <taxon>Vibrionales</taxon>
        <taxon>Vibrionaceae</taxon>
        <taxon>Veronia</taxon>
    </lineage>
</organism>
<gene>
    <name evidence="5" type="ORF">A8L45_05360</name>
</gene>
<name>A0A1C3EPD6_9GAMM</name>
<evidence type="ECO:0000256" key="1">
    <source>
        <dbReference type="ARBA" id="ARBA00005695"/>
    </source>
</evidence>
<dbReference type="GO" id="GO:0043190">
    <property type="term" value="C:ATP-binding cassette (ABC) transporter complex"/>
    <property type="evidence" value="ECO:0007669"/>
    <property type="project" value="InterPro"/>
</dbReference>
<comment type="caution">
    <text evidence="5">The sequence shown here is derived from an EMBL/GenBank/DDBJ whole genome shotgun (WGS) entry which is preliminary data.</text>
</comment>
<proteinExistence type="inferred from homology"/>
<dbReference type="GO" id="GO:0030288">
    <property type="term" value="C:outer membrane-bounded periplasmic space"/>
    <property type="evidence" value="ECO:0007669"/>
    <property type="project" value="UniProtKB-ARBA"/>
</dbReference>
<sequence>MSAFLFFMSSGLVAENEIQGNIKNKHKQELTIAYKNKPDTLDPHRFNVGNSLNISNIFFDRPGSFDEGERLFKQSIAEDVRLIDIENNIWQLRLRKGVLFHDGHELTVDDFIYSVNRIRALPHNTNSFKVYVKPIVKMVKRDNHLIDIQLQAGYAEFAGDLTKIAILPAHYSHPNNQDTFNDGQTLIGTGTYKLKSADLDQDMLSLELYDKSWRNLDAIERVKIRFIASDDERYQALIDGDIQVANMLSPLHLESLQKKGFRVFRRNTTRVIFLQLDTFRKKPTHIWHHDGSEMGSNPLQDIRVRKAISLVLDRQHITATVMSGNGSPAGQLFLDDWPFSSKNLKVPEHNIERAKSLMKSAGYEDGFKMVIHGPRGRYSNDESIVVAIANMLKDLKIDAETVTFPVKEYFRKAMTENRFSINLMGWAPNINGGYTFKNLFLLPDGDEQVGLANSGRYSSSRLTDLIRSADKHFDQSYRNQLYRTASEVLINDVGIIPLHFQVANWGMANNVTYSPSPGSWRTEPDMFRWSEN</sequence>
<dbReference type="GO" id="GO:1904680">
    <property type="term" value="F:peptide transmembrane transporter activity"/>
    <property type="evidence" value="ECO:0007669"/>
    <property type="project" value="TreeGrafter"/>
</dbReference>
<protein>
    <recommendedName>
        <fullName evidence="4">Solute-binding protein family 5 domain-containing protein</fullName>
    </recommendedName>
</protein>
<dbReference type="Gene3D" id="3.90.76.10">
    <property type="entry name" value="Dipeptide-binding Protein, Domain 1"/>
    <property type="match status" value="1"/>
</dbReference>
<evidence type="ECO:0000256" key="3">
    <source>
        <dbReference type="ARBA" id="ARBA00022729"/>
    </source>
</evidence>
<dbReference type="SUPFAM" id="SSF53850">
    <property type="entry name" value="Periplasmic binding protein-like II"/>
    <property type="match status" value="1"/>
</dbReference>
<dbReference type="RefSeq" id="WP_068900005.1">
    <property type="nucleotide sequence ID" value="NZ_JBHUIF010000013.1"/>
</dbReference>
<feature type="domain" description="Solute-binding protein family 5" evidence="4">
    <location>
        <begin position="83"/>
        <end position="445"/>
    </location>
</feature>
<evidence type="ECO:0000313" key="6">
    <source>
        <dbReference type="Proteomes" id="UP000094936"/>
    </source>
</evidence>
<dbReference type="PANTHER" id="PTHR30290:SF9">
    <property type="entry name" value="OLIGOPEPTIDE-BINDING PROTEIN APPA"/>
    <property type="match status" value="1"/>
</dbReference>
<evidence type="ECO:0000259" key="4">
    <source>
        <dbReference type="Pfam" id="PF00496"/>
    </source>
</evidence>
<dbReference type="Gene3D" id="3.40.190.10">
    <property type="entry name" value="Periplasmic binding protein-like II"/>
    <property type="match status" value="1"/>
</dbReference>
<reference evidence="5 6" key="1">
    <citation type="submission" date="2016-05" db="EMBL/GenBank/DDBJ databases">
        <title>Genomic Taxonomy of the Vibrionaceae.</title>
        <authorList>
            <person name="Gomez-Gil B."/>
            <person name="Enciso-Ibarra J."/>
        </authorList>
    </citation>
    <scope>NUCLEOTIDE SEQUENCE [LARGE SCALE GENOMIC DNA]</scope>
    <source>
        <strain evidence="5 6">CAIM 1920</strain>
    </source>
</reference>
<dbReference type="STRING" id="1080227.A8L45_05360"/>
<dbReference type="InterPro" id="IPR039424">
    <property type="entry name" value="SBP_5"/>
</dbReference>
<dbReference type="EMBL" id="LYBM01000006">
    <property type="protein sequence ID" value="ODA35106.1"/>
    <property type="molecule type" value="Genomic_DNA"/>
</dbReference>
<dbReference type="Pfam" id="PF00496">
    <property type="entry name" value="SBP_bac_5"/>
    <property type="match status" value="1"/>
</dbReference>